<sequence>MSLLLTALKGLVCLTPVVAIPVAITLPKDSTQATGTYSRRGGRNGPCQLVISNSDESVSVIVCPITKKPANNKTSFYLYKKEESTPFSEIEKWDFNKEHYTLKVTKTENQTTETLNFSSDQGWSDLNQKVLKNVCTIEWKDNGLSPNKKMQCKEQGFDKYWLLSGWRGTFPEHLKS</sequence>
<dbReference type="AlphaFoldDB" id="A0A328PI82"/>
<evidence type="ECO:0000313" key="3">
    <source>
        <dbReference type="Proteomes" id="UP000249762"/>
    </source>
</evidence>
<evidence type="ECO:0000256" key="1">
    <source>
        <dbReference type="SAM" id="SignalP"/>
    </source>
</evidence>
<gene>
    <name evidence="2" type="ORF">DNK47_03235</name>
</gene>
<organism evidence="2 3">
    <name type="scientific">Mycoplasma wenyonii</name>
    <dbReference type="NCBI Taxonomy" id="65123"/>
    <lineage>
        <taxon>Bacteria</taxon>
        <taxon>Bacillati</taxon>
        <taxon>Mycoplasmatota</taxon>
        <taxon>Mollicutes</taxon>
        <taxon>Mycoplasmataceae</taxon>
        <taxon>Mycoplasma</taxon>
    </lineage>
</organism>
<reference evidence="3" key="1">
    <citation type="submission" date="2018-06" db="EMBL/GenBank/DDBJ databases">
        <authorList>
            <person name="Martinez Ocampo F."/>
            <person name="Quiroz Castaneda R.E."/>
            <person name="Rojas Lopez X."/>
        </authorList>
    </citation>
    <scope>NUCLEOTIDE SEQUENCE [LARGE SCALE GENOMIC DNA]</scope>
    <source>
        <strain evidence="3">INIFAP02</strain>
    </source>
</reference>
<name>A0A328PI82_9MOLU</name>
<dbReference type="Proteomes" id="UP000249762">
    <property type="component" value="Unassembled WGS sequence"/>
</dbReference>
<dbReference type="EMBL" id="QKVO01000025">
    <property type="protein sequence ID" value="RAO94773.1"/>
    <property type="molecule type" value="Genomic_DNA"/>
</dbReference>
<protein>
    <submittedName>
        <fullName evidence="2">Uncharacterized protein</fullName>
    </submittedName>
</protein>
<feature type="chain" id="PRO_5016427093" evidence="1">
    <location>
        <begin position="20"/>
        <end position="176"/>
    </location>
</feature>
<keyword evidence="3" id="KW-1185">Reference proteome</keyword>
<accession>A0A328PI82</accession>
<keyword evidence="1" id="KW-0732">Signal</keyword>
<dbReference type="OrthoDB" id="403391at2"/>
<proteinExistence type="predicted"/>
<feature type="signal peptide" evidence="1">
    <location>
        <begin position="1"/>
        <end position="19"/>
    </location>
</feature>
<dbReference type="RefSeq" id="WP_112665911.1">
    <property type="nucleotide sequence ID" value="NZ_QKVO01000025.1"/>
</dbReference>
<evidence type="ECO:0000313" key="2">
    <source>
        <dbReference type="EMBL" id="RAO94773.1"/>
    </source>
</evidence>
<comment type="caution">
    <text evidence="2">The sequence shown here is derived from an EMBL/GenBank/DDBJ whole genome shotgun (WGS) entry which is preliminary data.</text>
</comment>